<dbReference type="EMBL" id="CAVNYO010000110">
    <property type="protein sequence ID" value="CAK5266896.1"/>
    <property type="molecule type" value="Genomic_DNA"/>
</dbReference>
<evidence type="ECO:0000313" key="2">
    <source>
        <dbReference type="EMBL" id="CAK5266896.1"/>
    </source>
</evidence>
<gene>
    <name evidence="2" type="ORF">MYCIT1_LOCUS8911</name>
</gene>
<reference evidence="2" key="1">
    <citation type="submission" date="2023-11" db="EMBL/GenBank/DDBJ databases">
        <authorList>
            <person name="De Vega J J."/>
            <person name="De Vega J J."/>
        </authorList>
    </citation>
    <scope>NUCLEOTIDE SEQUENCE</scope>
</reference>
<feature type="compositionally biased region" description="Polar residues" evidence="1">
    <location>
        <begin position="73"/>
        <end position="89"/>
    </location>
</feature>
<feature type="region of interest" description="Disordered" evidence="1">
    <location>
        <begin position="64"/>
        <end position="89"/>
    </location>
</feature>
<sequence>MYQYNLPCESITWFVLFDLDLTLRLNGDNQGSHPLCSQDGEIICEEQGKAALFFNCWSLRRRKDSTPPEPTGYGSSATPARPSNHNEPSTLLSHDFIQSSDRLRLSKQHALHTHTHHRVHHHSSADTTLRILLPVRCHGLQRCPCPCQLPHSRSSIRSISLEPQVSASSFLDAPVQTVPR</sequence>
<comment type="caution">
    <text evidence="2">The sequence shown here is derived from an EMBL/GenBank/DDBJ whole genome shotgun (WGS) entry which is preliminary data.</text>
</comment>
<accession>A0AAD2H0A1</accession>
<organism evidence="2 3">
    <name type="scientific">Mycena citricolor</name>
    <dbReference type="NCBI Taxonomy" id="2018698"/>
    <lineage>
        <taxon>Eukaryota</taxon>
        <taxon>Fungi</taxon>
        <taxon>Dikarya</taxon>
        <taxon>Basidiomycota</taxon>
        <taxon>Agaricomycotina</taxon>
        <taxon>Agaricomycetes</taxon>
        <taxon>Agaricomycetidae</taxon>
        <taxon>Agaricales</taxon>
        <taxon>Marasmiineae</taxon>
        <taxon>Mycenaceae</taxon>
        <taxon>Mycena</taxon>
    </lineage>
</organism>
<dbReference type="Proteomes" id="UP001295794">
    <property type="component" value="Unassembled WGS sequence"/>
</dbReference>
<evidence type="ECO:0000313" key="3">
    <source>
        <dbReference type="Proteomes" id="UP001295794"/>
    </source>
</evidence>
<feature type="non-terminal residue" evidence="2">
    <location>
        <position position="1"/>
    </location>
</feature>
<evidence type="ECO:0000256" key="1">
    <source>
        <dbReference type="SAM" id="MobiDB-lite"/>
    </source>
</evidence>
<protein>
    <submittedName>
        <fullName evidence="2">Uncharacterized protein</fullName>
    </submittedName>
</protein>
<keyword evidence="3" id="KW-1185">Reference proteome</keyword>
<name>A0AAD2H0A1_9AGAR</name>
<dbReference type="AlphaFoldDB" id="A0AAD2H0A1"/>
<proteinExistence type="predicted"/>